<sequence length="142" mass="16471">MGRYAVEGQVYLVSFSTAGKRSLFCDYLTASTVCRCIVDPRLWYRSRLLGWMLMPTSWHGLIRVAHFDDLAILVQRIKTHTTRGLRRERPGLGRIWETGFEDRQLKTEHELLRTARSVMAQPVRAGIVAQAGDYPYWNAEWL</sequence>
<feature type="domain" description="Transposase IS200-like" evidence="1">
    <location>
        <begin position="6"/>
        <end position="121"/>
    </location>
</feature>
<dbReference type="SMART" id="SM01321">
    <property type="entry name" value="Y1_Tnp"/>
    <property type="match status" value="1"/>
</dbReference>
<dbReference type="GO" id="GO:0043565">
    <property type="term" value="F:sequence-specific DNA binding"/>
    <property type="evidence" value="ECO:0007669"/>
    <property type="project" value="TreeGrafter"/>
</dbReference>
<dbReference type="InterPro" id="IPR002686">
    <property type="entry name" value="Transposase_17"/>
</dbReference>
<dbReference type="Proteomes" id="UP000190341">
    <property type="component" value="Unassembled WGS sequence"/>
</dbReference>
<dbReference type="NCBIfam" id="NF047646">
    <property type="entry name" value="REP_Tyr_transpos"/>
    <property type="match status" value="1"/>
</dbReference>
<evidence type="ECO:0000313" key="3">
    <source>
        <dbReference type="Proteomes" id="UP000190341"/>
    </source>
</evidence>
<name>A0A1T5K5U7_9GAMM</name>
<dbReference type="PANTHER" id="PTHR36966">
    <property type="entry name" value="REP-ASSOCIATED TYROSINE TRANSPOSASE"/>
    <property type="match status" value="1"/>
</dbReference>
<dbReference type="AlphaFoldDB" id="A0A1T5K5U7"/>
<dbReference type="STRING" id="428993.SAMN06296058_1401"/>
<protein>
    <submittedName>
        <fullName evidence="2">REP element-mobilizing transposase RayT</fullName>
    </submittedName>
</protein>
<reference evidence="2 3" key="1">
    <citation type="submission" date="2017-02" db="EMBL/GenBank/DDBJ databases">
        <authorList>
            <person name="Peterson S.W."/>
        </authorList>
    </citation>
    <scope>NUCLEOTIDE SEQUENCE [LARGE SCALE GENOMIC DNA]</scope>
    <source>
        <strain evidence="2 3">P15</strain>
    </source>
</reference>
<gene>
    <name evidence="2" type="ORF">SAMN06296058_1401</name>
</gene>
<evidence type="ECO:0000259" key="1">
    <source>
        <dbReference type="SMART" id="SM01321"/>
    </source>
</evidence>
<dbReference type="SUPFAM" id="SSF143422">
    <property type="entry name" value="Transposase IS200-like"/>
    <property type="match status" value="1"/>
</dbReference>
<accession>A0A1T5K5U7</accession>
<organism evidence="2 3">
    <name type="scientific">Pseudoxanthomonas indica</name>
    <dbReference type="NCBI Taxonomy" id="428993"/>
    <lineage>
        <taxon>Bacteria</taxon>
        <taxon>Pseudomonadati</taxon>
        <taxon>Pseudomonadota</taxon>
        <taxon>Gammaproteobacteria</taxon>
        <taxon>Lysobacterales</taxon>
        <taxon>Lysobacteraceae</taxon>
        <taxon>Pseudoxanthomonas</taxon>
    </lineage>
</organism>
<keyword evidence="3" id="KW-1185">Reference proteome</keyword>
<proteinExistence type="predicted"/>
<dbReference type="GO" id="GO:0004803">
    <property type="term" value="F:transposase activity"/>
    <property type="evidence" value="ECO:0007669"/>
    <property type="project" value="InterPro"/>
</dbReference>
<dbReference type="PANTHER" id="PTHR36966:SF1">
    <property type="entry name" value="REP-ASSOCIATED TYROSINE TRANSPOSASE"/>
    <property type="match status" value="1"/>
</dbReference>
<dbReference type="Gene3D" id="3.30.70.1290">
    <property type="entry name" value="Transposase IS200-like"/>
    <property type="match status" value="1"/>
</dbReference>
<evidence type="ECO:0000313" key="2">
    <source>
        <dbReference type="EMBL" id="SKC59127.1"/>
    </source>
</evidence>
<dbReference type="InterPro" id="IPR052715">
    <property type="entry name" value="RAYT_transposase"/>
</dbReference>
<dbReference type="GO" id="GO:0006313">
    <property type="term" value="P:DNA transposition"/>
    <property type="evidence" value="ECO:0007669"/>
    <property type="project" value="InterPro"/>
</dbReference>
<dbReference type="EMBL" id="FUZV01000001">
    <property type="protein sequence ID" value="SKC59127.1"/>
    <property type="molecule type" value="Genomic_DNA"/>
</dbReference>
<dbReference type="InterPro" id="IPR036515">
    <property type="entry name" value="Transposase_17_sf"/>
</dbReference>